<evidence type="ECO:0000313" key="23">
    <source>
        <dbReference type="Proteomes" id="UP000322051"/>
    </source>
</evidence>
<evidence type="ECO:0000313" key="5">
    <source>
        <dbReference type="EMBL" id="KWU04129.1"/>
    </source>
</evidence>
<organism evidence="5 17">
    <name type="scientific">Lactobacillus crispatus</name>
    <dbReference type="NCBI Taxonomy" id="47770"/>
    <lineage>
        <taxon>Bacteria</taxon>
        <taxon>Bacillati</taxon>
        <taxon>Bacillota</taxon>
        <taxon>Bacilli</taxon>
        <taxon>Lactobacillales</taxon>
        <taxon>Lactobacillaceae</taxon>
        <taxon>Lactobacillus</taxon>
    </lineage>
</organism>
<dbReference type="EMBL" id="JAVTXN010000007">
    <property type="protein sequence ID" value="MDT9608957.1"/>
    <property type="molecule type" value="Genomic_DNA"/>
</dbReference>
<dbReference type="STRING" id="47770.GCA_001567095_00197"/>
<dbReference type="EMBL" id="PKIW01000001">
    <property type="protein sequence ID" value="PLT12338.1"/>
    <property type="molecule type" value="Genomic_DNA"/>
</dbReference>
<evidence type="ECO:0000313" key="24">
    <source>
        <dbReference type="Proteomes" id="UP000324504"/>
    </source>
</evidence>
<reference evidence="6" key="12">
    <citation type="submission" date="2020-07" db="EMBL/GenBank/DDBJ databases">
        <title>Comparative genomics analyses of Lactobacillus crispatus isolated from different ecological niches.</title>
        <authorList>
            <person name="Mancino W."/>
            <person name="Mancabelli L."/>
            <person name="Lugli G.A."/>
            <person name="Milani C."/>
            <person name="Viappiani A."/>
            <person name="Anzalone R."/>
            <person name="Longhi G."/>
            <person name="Ventura M."/>
            <person name="Turroni F."/>
        </authorList>
    </citation>
    <scope>NUCLEOTIDE SEQUENCE</scope>
    <source>
        <strain evidence="6">LB65</strain>
    </source>
</reference>
<dbReference type="Proteomes" id="UP000510660">
    <property type="component" value="Chromosome"/>
</dbReference>
<dbReference type="Proteomes" id="UP000460132">
    <property type="component" value="Unassembled WGS sequence"/>
</dbReference>
<accession>A0A6P1TUH6</accession>
<reference evidence="16 22" key="4">
    <citation type="submission" date="2017-06" db="EMBL/GenBank/DDBJ databases">
        <authorList>
            <person name="Swanenburg J."/>
            <person name="Kort R."/>
        </authorList>
    </citation>
    <scope>NUCLEOTIDE SEQUENCE [LARGE SCALE GENOMIC DNA]</scope>
    <source>
        <strain evidence="16 22">RL05</strain>
    </source>
</reference>
<dbReference type="EMBL" id="CP047415">
    <property type="protein sequence ID" value="QLL73159.1"/>
    <property type="molecule type" value="Genomic_DNA"/>
</dbReference>
<sequence>MNHGPRIYNSLSPEEQRARLRRKQAKLEKETHRKRLNVIMAVFAIIFVALGVQIAIKISQTGRLNNQVQAEKQTLTKVKNKRNDLETEKQDLKDPNYVAKLIRYKFYYSKSNEKIYNVHERNDDN</sequence>
<evidence type="ECO:0000313" key="17">
    <source>
        <dbReference type="Proteomes" id="UP000067598"/>
    </source>
</evidence>
<dbReference type="Proteomes" id="UP000295195">
    <property type="component" value="Unassembled WGS sequence"/>
</dbReference>
<evidence type="ECO:0000313" key="6">
    <source>
        <dbReference type="EMBL" id="MBI1707265.1"/>
    </source>
</evidence>
<gene>
    <name evidence="5" type="ORF">AEL95_03705</name>
    <name evidence="10" type="ORF">AYP82_03980</name>
    <name evidence="11" type="ORF">BHU41_02855</name>
    <name evidence="16" type="ORF">CEE75_01525</name>
    <name evidence="12" type="ORF">CYJ79_00540</name>
    <name evidence="15" type="ORF">ERD32_05330</name>
    <name evidence="2" type="ORF">F1C02_08755</name>
    <name evidence="3" type="ORF">F1C09_04075</name>
    <name evidence="4" type="ORF">F8251_01265</name>
    <name evidence="13" type="ORF">GSR61_01565</name>
    <name evidence="9" type="ORF">GTK63_07020</name>
    <name evidence="14" type="ORF">GTO85_01425</name>
    <name evidence="6" type="ORF">HYQ56_0244</name>
    <name evidence="7" type="ORF">QP235_07350</name>
    <name evidence="8" type="ORF">RON39_02270</name>
</gene>
<evidence type="ECO:0000313" key="10">
    <source>
        <dbReference type="EMBL" id="OXC20626.1"/>
    </source>
</evidence>
<evidence type="ECO:0000256" key="1">
    <source>
        <dbReference type="SAM" id="Phobius"/>
    </source>
</evidence>
<dbReference type="PANTHER" id="PTHR40027">
    <property type="entry name" value="CELL DIVISION PROTEIN DIVIC"/>
    <property type="match status" value="1"/>
</dbReference>
<evidence type="ECO:0000313" key="26">
    <source>
        <dbReference type="Proteomes" id="UP000460132"/>
    </source>
</evidence>
<keyword evidence="1" id="KW-1133">Transmembrane helix</keyword>
<evidence type="ECO:0000313" key="14">
    <source>
        <dbReference type="EMBL" id="QLL73159.1"/>
    </source>
</evidence>
<evidence type="ECO:0000313" key="27">
    <source>
        <dbReference type="Proteomes" id="UP000464915"/>
    </source>
</evidence>
<evidence type="ECO:0000313" key="9">
    <source>
        <dbReference type="EMBL" id="MYN54059.1"/>
    </source>
</evidence>
<evidence type="ECO:0000313" key="19">
    <source>
        <dbReference type="Proteomes" id="UP000231914"/>
    </source>
</evidence>
<dbReference type="Proteomes" id="UP000198437">
    <property type="component" value="Unassembled WGS sequence"/>
</dbReference>
<dbReference type="Proteomes" id="UP000067598">
    <property type="component" value="Unassembled WGS sequence"/>
</dbReference>
<reference evidence="23 24" key="7">
    <citation type="submission" date="2019-09" db="EMBL/GenBank/DDBJ databases">
        <title>Comparative analysis of L. crispatus genomes revealed niche specific adaptation to different host and body sites.</title>
        <authorList>
            <person name="Pan M."/>
            <person name="Hidalgo-Cantabrana C."/>
            <person name="Barrangou R."/>
        </authorList>
    </citation>
    <scope>NUCLEOTIDE SEQUENCE [LARGE SCALE GENOMIC DNA]</scope>
    <source>
        <strain evidence="3 24">NCK2488</strain>
        <strain evidence="2 23">NCK973</strain>
    </source>
</reference>
<reference evidence="13 27" key="9">
    <citation type="submission" date="2019-12" db="EMBL/GenBank/DDBJ databases">
        <title>Complete Genome Sequences of Lactobacillus strains, C25 and P38, Isolated from Chicken Cecum.</title>
        <authorList>
            <person name="Hassan H.M."/>
            <person name="Mendoza M."/>
            <person name="Rezvani M."/>
            <person name="Koci M.D."/>
            <person name="Dickey A.N."/>
            <person name="Scholl E.H."/>
        </authorList>
    </citation>
    <scope>NUCLEOTIDE SEQUENCE [LARGE SCALE GENOMIC DNA]</scope>
    <source>
        <strain evidence="13 27">C25</strain>
    </source>
</reference>
<dbReference type="Proteomes" id="UP001194414">
    <property type="component" value="Unassembled WGS sequence"/>
</dbReference>
<protein>
    <submittedName>
        <fullName evidence="5">Septation inhibitor protein</fullName>
    </submittedName>
    <submittedName>
        <fullName evidence="2">Septum formation initiator family protein</fullName>
    </submittedName>
</protein>
<evidence type="ECO:0000313" key="18">
    <source>
        <dbReference type="Proteomes" id="UP000198437"/>
    </source>
</evidence>
<dbReference type="Pfam" id="PF04977">
    <property type="entry name" value="DivIC"/>
    <property type="match status" value="1"/>
</dbReference>
<reference evidence="7" key="13">
    <citation type="submission" date="2023-05" db="EMBL/GenBank/DDBJ databases">
        <title>Cataloging the Phylogenetic Diversity of Human Bladder Bacteria.</title>
        <authorList>
            <person name="Du J."/>
        </authorList>
    </citation>
    <scope>NUCLEOTIDE SEQUENCE</scope>
    <source>
        <strain evidence="7">UMB9226</strain>
    </source>
</reference>
<reference evidence="4 25" key="8">
    <citation type="submission" date="2019-09" db="EMBL/GenBank/DDBJ databases">
        <title>Investigation of probiotic properties of different lactic acid bacteria.</title>
        <authorList>
            <person name="Jaomanjaka F."/>
            <person name="Blanc P."/>
        </authorList>
    </citation>
    <scope>NUCLEOTIDE SEQUENCE [LARGE SCALE GENOMIC DNA]</scope>
    <source>
        <strain evidence="4 25">BIO6272</strain>
    </source>
</reference>
<dbReference type="Proteomes" id="UP000235119">
    <property type="component" value="Unassembled WGS sequence"/>
</dbReference>
<dbReference type="PATRIC" id="fig|47770.28.peg.156"/>
<dbReference type="Proteomes" id="UP000464915">
    <property type="component" value="Chromosome"/>
</dbReference>
<dbReference type="EMBL" id="LYQW01000049">
    <property type="protein sequence ID" value="OXC20626.1"/>
    <property type="molecule type" value="Genomic_DNA"/>
</dbReference>
<feature type="transmembrane region" description="Helical" evidence="1">
    <location>
        <begin position="36"/>
        <end position="56"/>
    </location>
</feature>
<evidence type="ECO:0000313" key="28">
    <source>
        <dbReference type="Proteomes" id="UP000510660"/>
    </source>
</evidence>
<evidence type="ECO:0000313" key="8">
    <source>
        <dbReference type="EMBL" id="MDT9608957.1"/>
    </source>
</evidence>
<evidence type="ECO:0000313" key="21">
    <source>
        <dbReference type="Proteomes" id="UP000289808"/>
    </source>
</evidence>
<dbReference type="Proteomes" id="UP000322051">
    <property type="component" value="Unassembled WGS sequence"/>
</dbReference>
<dbReference type="Proteomes" id="UP000289808">
    <property type="component" value="Unassembled WGS sequence"/>
</dbReference>
<dbReference type="EMBL" id="SCLX01000024">
    <property type="protein sequence ID" value="RXF57805.1"/>
    <property type="molecule type" value="Genomic_DNA"/>
</dbReference>
<dbReference type="RefSeq" id="WP_005721106.1">
    <property type="nucleotide sequence ID" value="NZ_AP025162.1"/>
</dbReference>
<dbReference type="Proteomes" id="UP000231914">
    <property type="component" value="Unassembled WGS sequence"/>
</dbReference>
<evidence type="ECO:0000313" key="16">
    <source>
        <dbReference type="EMBL" id="TDN33913.1"/>
    </source>
</evidence>
<evidence type="ECO:0000313" key="13">
    <source>
        <dbReference type="EMBL" id="QHQ67395.1"/>
    </source>
</evidence>
<dbReference type="InterPro" id="IPR007060">
    <property type="entry name" value="FtsL/DivIC"/>
</dbReference>
<reference evidence="5 17" key="1">
    <citation type="journal article" date="2016" name="Microbiology (Mosc.)">
        <title>Comparison of Lactobacillus crispatus isolates from Lactobacillus-dominated vaginal microbiomes with isolates from microbiomes containing bacterial vaginosis-associated bacteria.</title>
        <authorList>
            <person name="Abdelmaksoud A.A."/>
            <person name="Koparde V.N."/>
            <person name="Sheth N.U."/>
            <person name="Serrano M.G."/>
            <person name="Glascock A.L."/>
            <person name="Fettweis J.M."/>
            <person name="Strauss Iii J.F."/>
            <person name="Buck G.A."/>
            <person name="Jefferson K.K."/>
        </authorList>
    </citation>
    <scope>NUCLEOTIDE SEQUENCE [LARGE SCALE GENOMIC DNA]</scope>
    <source>
        <strain evidence="5 17">VMC3</strain>
    </source>
</reference>
<evidence type="ECO:0000313" key="7">
    <source>
        <dbReference type="EMBL" id="MDK6503012.1"/>
    </source>
</evidence>
<dbReference type="AlphaFoldDB" id="A0A125P6E0"/>
<reference evidence="10 18" key="2">
    <citation type="submission" date="2016-05" db="EMBL/GenBank/DDBJ databases">
        <authorList>
            <person name="Johnson T.J."/>
            <person name="Youmans B.P."/>
            <person name="Case K.A."/>
        </authorList>
    </citation>
    <scope>NUCLEOTIDE SEQUENCE [LARGE SCALE GENOMIC DNA]</scope>
    <source>
        <strain evidence="10 18">UMNLC6</strain>
    </source>
</reference>
<dbReference type="Proteomes" id="UP000430323">
    <property type="component" value="Unassembled WGS sequence"/>
</dbReference>
<evidence type="ECO:0000313" key="12">
    <source>
        <dbReference type="EMBL" id="PLT12338.1"/>
    </source>
</evidence>
<dbReference type="EMBL" id="VUAV01000016">
    <property type="protein sequence ID" value="KAA8812971.1"/>
    <property type="molecule type" value="Genomic_DNA"/>
</dbReference>
<reference evidence="8" key="14">
    <citation type="submission" date="2023-08" db="EMBL/GenBank/DDBJ databases">
        <title>Lactobacillus from the Female Urinary Tract.</title>
        <authorList>
            <person name="Stegman N."/>
            <person name="Jackson B."/>
            <person name="Steiling M."/>
            <person name="Sedano C."/>
            <person name="Wolfe A."/>
            <person name="Putonti C."/>
        </authorList>
    </citation>
    <scope>NUCLEOTIDE SEQUENCE</scope>
    <source>
        <strain evidence="8">UMB5661</strain>
    </source>
</reference>
<dbReference type="EMBL" id="LJGP01000013">
    <property type="protein sequence ID" value="KWU04129.1"/>
    <property type="molecule type" value="Genomic_DNA"/>
</dbReference>
<evidence type="ECO:0000313" key="11">
    <source>
        <dbReference type="EMBL" id="PJZ09969.1"/>
    </source>
</evidence>
<evidence type="ECO:0000313" key="3">
    <source>
        <dbReference type="EMBL" id="KAA8812971.1"/>
    </source>
</evidence>
<evidence type="ECO:0000313" key="20">
    <source>
        <dbReference type="Proteomes" id="UP000235119"/>
    </source>
</evidence>
<dbReference type="EMBL" id="JACCPP010000004">
    <property type="protein sequence ID" value="MBI1707265.1"/>
    <property type="molecule type" value="Genomic_DNA"/>
</dbReference>
<reference evidence="11 19" key="3">
    <citation type="submission" date="2016-10" db="EMBL/GenBank/DDBJ databases">
        <title>WGS of isloates from the oral cavity of healthy individuals.</title>
        <authorList>
            <person name="Sharma S."/>
            <person name="Pal V.K."/>
            <person name="Patil P.B."/>
            <person name="Korpole S."/>
            <person name="Grover V."/>
        </authorList>
    </citation>
    <scope>NUCLEOTIDE SEQUENCE [LARGE SCALE GENOMIC DNA]</scope>
    <source>
        <strain evidence="11 19">DISK12</strain>
    </source>
</reference>
<reference evidence="12 20" key="5">
    <citation type="submission" date="2017-12" db="EMBL/GenBank/DDBJ databases">
        <title>Phylogenetic diversity of female urinary microbiome.</title>
        <authorList>
            <person name="Thomas-White K."/>
            <person name="Wolfe A.J."/>
        </authorList>
    </citation>
    <scope>NUCLEOTIDE SEQUENCE [LARGE SCALE GENOMIC DNA]</scope>
    <source>
        <strain evidence="12 20">UMB0085</strain>
    </source>
</reference>
<evidence type="ECO:0000313" key="4">
    <source>
        <dbReference type="EMBL" id="KAB1978111.1"/>
    </source>
</evidence>
<dbReference type="EMBL" id="JASOGN010000028">
    <property type="protein sequence ID" value="MDK6503012.1"/>
    <property type="molecule type" value="Genomic_DNA"/>
</dbReference>
<dbReference type="EMBL" id="VUAO01000025">
    <property type="protein sequence ID" value="KAA8796828.1"/>
    <property type="molecule type" value="Genomic_DNA"/>
</dbReference>
<proteinExistence type="predicted"/>
<evidence type="ECO:0000313" key="2">
    <source>
        <dbReference type="EMBL" id="KAA8796828.1"/>
    </source>
</evidence>
<evidence type="ECO:0000313" key="15">
    <source>
        <dbReference type="EMBL" id="RXF57805.1"/>
    </source>
</evidence>
<dbReference type="InterPro" id="IPR039076">
    <property type="entry name" value="DivIC"/>
</dbReference>
<evidence type="ECO:0000313" key="22">
    <source>
        <dbReference type="Proteomes" id="UP000295195"/>
    </source>
</evidence>
<evidence type="ECO:0000313" key="25">
    <source>
        <dbReference type="Proteomes" id="UP000430323"/>
    </source>
</evidence>
<dbReference type="EMBL" id="WWFF01000009">
    <property type="protein sequence ID" value="MYN54059.1"/>
    <property type="molecule type" value="Genomic_DNA"/>
</dbReference>
<accession>A0A125P6E0</accession>
<reference evidence="14 28" key="10">
    <citation type="submission" date="2020-01" db="EMBL/GenBank/DDBJ databases">
        <title>Complete and circular genome sequences of six lactobacillus isolates from horses.</title>
        <authorList>
            <person name="Hassan H.M."/>
        </authorList>
    </citation>
    <scope>NUCLEOTIDE SEQUENCE [LARGE SCALE GENOMIC DNA]</scope>
    <source>
        <strain evidence="14 28">1D</strain>
    </source>
</reference>
<reference evidence="9 26" key="11">
    <citation type="submission" date="2020-01" db="EMBL/GenBank/DDBJ databases">
        <title>Vaginal microbiome of pregnant Indian women: Insights into the genome of dominants Lactobacillus species.</title>
        <authorList>
            <person name="Das B."/>
            <person name="Mehta O."/>
            <person name="Ghosh T.S."/>
            <person name="Kothidar A."/>
            <person name="Gowtham M.R."/>
            <person name="Mitra R."/>
            <person name="Kshetrapal P."/>
            <person name="Wadhwa N."/>
            <person name="Thiruvengadam R."/>
            <person name="Nair G.B."/>
            <person name="Bhatnagar S."/>
            <person name="Pore S."/>
        </authorList>
    </citation>
    <scope>NUCLEOTIDE SEQUENCE [LARGE SCALE GENOMIC DNA]</scope>
    <source>
        <strain evidence="9 26">Indica2</strain>
    </source>
</reference>
<dbReference type="EMBL" id="WBOB01000003">
    <property type="protein sequence ID" value="KAB1978111.1"/>
    <property type="molecule type" value="Genomic_DNA"/>
</dbReference>
<dbReference type="EMBL" id="CP047142">
    <property type="protein sequence ID" value="QHQ67395.1"/>
    <property type="molecule type" value="Genomic_DNA"/>
</dbReference>
<dbReference type="OMA" id="TREHEQK"/>
<keyword evidence="1" id="KW-0472">Membrane</keyword>
<dbReference type="GO" id="GO:0051301">
    <property type="term" value="P:cell division"/>
    <property type="evidence" value="ECO:0007669"/>
    <property type="project" value="InterPro"/>
</dbReference>
<dbReference type="Proteomes" id="UP001253287">
    <property type="component" value="Unassembled WGS sequence"/>
</dbReference>
<keyword evidence="1" id="KW-0812">Transmembrane</keyword>
<dbReference type="Proteomes" id="UP000324504">
    <property type="component" value="Unassembled WGS sequence"/>
</dbReference>
<name>A0A125P6E0_9LACO</name>
<dbReference type="EMBL" id="NKLP01000027">
    <property type="protein sequence ID" value="TDN33913.1"/>
    <property type="molecule type" value="Genomic_DNA"/>
</dbReference>
<dbReference type="Proteomes" id="UP001230300">
    <property type="component" value="Unassembled WGS sequence"/>
</dbReference>
<reference evidence="15 21" key="6">
    <citation type="submission" date="2019-01" db="EMBL/GenBank/DDBJ databases">
        <title>The genome sequence of Lactobacillus crispatus L49.</title>
        <authorList>
            <person name="Zhong J."/>
            <person name="Zhang J."/>
        </authorList>
    </citation>
    <scope>NUCLEOTIDE SEQUENCE [LARGE SCALE GENOMIC DNA]</scope>
    <source>
        <strain evidence="15 21">L49</strain>
    </source>
</reference>
<dbReference type="EMBL" id="MKXG01000410">
    <property type="protein sequence ID" value="PJZ09969.1"/>
    <property type="molecule type" value="Genomic_DNA"/>
</dbReference>
<dbReference type="PANTHER" id="PTHR40027:SF1">
    <property type="entry name" value="CELL DIVISION PROTEIN DIVIC"/>
    <property type="match status" value="1"/>
</dbReference>